<dbReference type="Gene3D" id="1.20.1250.20">
    <property type="entry name" value="MFS general substrate transporter like domains"/>
    <property type="match status" value="1"/>
</dbReference>
<gene>
    <name evidence="8" type="ORF">EFBL_2137</name>
</gene>
<keyword evidence="2" id="KW-0813">Transport</keyword>
<feature type="transmembrane region" description="Helical" evidence="6">
    <location>
        <begin position="129"/>
        <end position="148"/>
    </location>
</feature>
<evidence type="ECO:0000313" key="8">
    <source>
        <dbReference type="EMBL" id="GAX90510.1"/>
    </source>
</evidence>
<evidence type="ECO:0000256" key="1">
    <source>
        <dbReference type="ARBA" id="ARBA00004651"/>
    </source>
</evidence>
<reference evidence="9" key="1">
    <citation type="submission" date="2017-07" db="EMBL/GenBank/DDBJ databases">
        <title>Draft genome sequence of Effusibacillus lacus strain skLN1.</title>
        <authorList>
            <person name="Watanabe M."/>
            <person name="Kojima H."/>
            <person name="Fukui M."/>
        </authorList>
    </citation>
    <scope>NUCLEOTIDE SEQUENCE [LARGE SCALE GENOMIC DNA]</scope>
    <source>
        <strain evidence="9">skLN1</strain>
    </source>
</reference>
<organism evidence="8 9">
    <name type="scientific">Effusibacillus lacus</name>
    <dbReference type="NCBI Taxonomy" id="1348429"/>
    <lineage>
        <taxon>Bacteria</taxon>
        <taxon>Bacillati</taxon>
        <taxon>Bacillota</taxon>
        <taxon>Bacilli</taxon>
        <taxon>Bacillales</taxon>
        <taxon>Alicyclobacillaceae</taxon>
        <taxon>Effusibacillus</taxon>
    </lineage>
</organism>
<dbReference type="GO" id="GO:0046943">
    <property type="term" value="F:carboxylic acid transmembrane transporter activity"/>
    <property type="evidence" value="ECO:0007669"/>
    <property type="project" value="TreeGrafter"/>
</dbReference>
<evidence type="ECO:0000256" key="4">
    <source>
        <dbReference type="ARBA" id="ARBA00022989"/>
    </source>
</evidence>
<dbReference type="InterPro" id="IPR020846">
    <property type="entry name" value="MFS_dom"/>
</dbReference>
<dbReference type="PROSITE" id="PS50850">
    <property type="entry name" value="MFS"/>
    <property type="match status" value="1"/>
</dbReference>
<feature type="transmembrane region" description="Helical" evidence="6">
    <location>
        <begin position="96"/>
        <end position="117"/>
    </location>
</feature>
<name>A0A292YPU7_9BACL</name>
<dbReference type="InterPro" id="IPR005829">
    <property type="entry name" value="Sugar_transporter_CS"/>
</dbReference>
<feature type="transmembrane region" description="Helical" evidence="6">
    <location>
        <begin position="71"/>
        <end position="90"/>
    </location>
</feature>
<accession>A0A292YPU7</accession>
<dbReference type="Proteomes" id="UP000217785">
    <property type="component" value="Unassembled WGS sequence"/>
</dbReference>
<dbReference type="PROSITE" id="PS00217">
    <property type="entry name" value="SUGAR_TRANSPORT_2"/>
    <property type="match status" value="1"/>
</dbReference>
<feature type="transmembrane region" description="Helical" evidence="6">
    <location>
        <begin position="271"/>
        <end position="294"/>
    </location>
</feature>
<keyword evidence="9" id="KW-1185">Reference proteome</keyword>
<dbReference type="PANTHER" id="PTHR23508:SF10">
    <property type="entry name" value="CARBOXYLIC ACID TRANSPORTER PROTEIN HOMOLOG"/>
    <property type="match status" value="1"/>
</dbReference>
<feature type="transmembrane region" description="Helical" evidence="6">
    <location>
        <begin position="233"/>
        <end position="251"/>
    </location>
</feature>
<protein>
    <submittedName>
        <fullName evidence="8">MFS transporter</fullName>
    </submittedName>
</protein>
<evidence type="ECO:0000313" key="9">
    <source>
        <dbReference type="Proteomes" id="UP000217785"/>
    </source>
</evidence>
<dbReference type="InterPro" id="IPR036259">
    <property type="entry name" value="MFS_trans_sf"/>
</dbReference>
<keyword evidence="4 6" id="KW-1133">Transmembrane helix</keyword>
<comment type="subcellular location">
    <subcellularLocation>
        <location evidence="1">Cell membrane</location>
        <topology evidence="1">Multi-pass membrane protein</topology>
    </subcellularLocation>
</comment>
<sequence>MAWGLDGFDGNIFSLVIGSAMKDLLVNSGIEPTEKAIAFYGGMNITIYLIGWSLGALLFGILADYFGRVRVLMVSILVYALFTFACAFVDNWYTLAVFRFLTGLGSGVEWPIGAALIAESWNNRFRAKAAGIMMSGFAFGFFLSSFAFKYSQQISQLFGFEQSWRGMFLLGILPAFIVVFTRGKIHEPESFKKVKELRKALKNKRIEEISESDKRYKRFVLVQLFKPPYRRDSLLSIGMSIGGLFAFWAITGFTPSTIREILAAQGINGAAAVPLIANGSMMLYLGGMIGYASWGFIADKIGRKKGMALSFITTIIGTSYLYPFVKDYETFLLLLPVVGFGVFSFFSASAIYFAELFNTEVRTTAISLANNVGRFITSPGPFIVGTLYGWFGSYGVATAIVSSTVAFSLILLYFAKETWKQNSLESNTTSISG</sequence>
<dbReference type="Pfam" id="PF07690">
    <property type="entry name" value="MFS_1"/>
    <property type="match status" value="1"/>
</dbReference>
<feature type="transmembrane region" description="Helical" evidence="6">
    <location>
        <begin position="375"/>
        <end position="391"/>
    </location>
</feature>
<dbReference type="SUPFAM" id="SSF103473">
    <property type="entry name" value="MFS general substrate transporter"/>
    <property type="match status" value="1"/>
</dbReference>
<feature type="domain" description="Major facilitator superfamily (MFS) profile" evidence="7">
    <location>
        <begin position="1"/>
        <end position="420"/>
    </location>
</feature>
<evidence type="ECO:0000256" key="2">
    <source>
        <dbReference type="ARBA" id="ARBA00022448"/>
    </source>
</evidence>
<dbReference type="GO" id="GO:0005886">
    <property type="term" value="C:plasma membrane"/>
    <property type="evidence" value="ECO:0007669"/>
    <property type="project" value="UniProtKB-SubCell"/>
</dbReference>
<evidence type="ECO:0000256" key="3">
    <source>
        <dbReference type="ARBA" id="ARBA00022692"/>
    </source>
</evidence>
<evidence type="ECO:0000259" key="7">
    <source>
        <dbReference type="PROSITE" id="PS50850"/>
    </source>
</evidence>
<feature type="transmembrane region" description="Helical" evidence="6">
    <location>
        <begin position="168"/>
        <end position="185"/>
    </location>
</feature>
<feature type="transmembrane region" description="Helical" evidence="6">
    <location>
        <begin position="306"/>
        <end position="325"/>
    </location>
</feature>
<feature type="transmembrane region" description="Helical" evidence="6">
    <location>
        <begin position="37"/>
        <end position="59"/>
    </location>
</feature>
<dbReference type="AlphaFoldDB" id="A0A292YPU7"/>
<feature type="transmembrane region" description="Helical" evidence="6">
    <location>
        <begin position="397"/>
        <end position="415"/>
    </location>
</feature>
<evidence type="ECO:0000256" key="6">
    <source>
        <dbReference type="SAM" id="Phobius"/>
    </source>
</evidence>
<dbReference type="InterPro" id="IPR011701">
    <property type="entry name" value="MFS"/>
</dbReference>
<dbReference type="PANTHER" id="PTHR23508">
    <property type="entry name" value="CARBOXYLIC ACID TRANSPORTER PROTEIN HOMOLOG"/>
    <property type="match status" value="1"/>
</dbReference>
<evidence type="ECO:0000256" key="5">
    <source>
        <dbReference type="ARBA" id="ARBA00023136"/>
    </source>
</evidence>
<comment type="caution">
    <text evidence="8">The sequence shown here is derived from an EMBL/GenBank/DDBJ whole genome shotgun (WGS) entry which is preliminary data.</text>
</comment>
<keyword evidence="3 6" id="KW-0812">Transmembrane</keyword>
<keyword evidence="5 6" id="KW-0472">Membrane</keyword>
<proteinExistence type="predicted"/>
<feature type="transmembrane region" description="Helical" evidence="6">
    <location>
        <begin position="331"/>
        <end position="354"/>
    </location>
</feature>
<dbReference type="EMBL" id="BDUF01000057">
    <property type="protein sequence ID" value="GAX90510.1"/>
    <property type="molecule type" value="Genomic_DNA"/>
</dbReference>